<dbReference type="CDD" id="cd18543">
    <property type="entry name" value="ABC_6TM_Rv0194_D1_like"/>
    <property type="match status" value="1"/>
</dbReference>
<protein>
    <submittedName>
        <fullName evidence="14">ABC transporter</fullName>
    </submittedName>
</protein>
<dbReference type="EMBL" id="NMVJ01000007">
    <property type="protein sequence ID" value="OYN90365.1"/>
    <property type="molecule type" value="Genomic_DNA"/>
</dbReference>
<evidence type="ECO:0000259" key="13">
    <source>
        <dbReference type="PROSITE" id="PS50929"/>
    </source>
</evidence>
<reference evidence="14 15" key="1">
    <citation type="submission" date="2017-07" db="EMBL/GenBank/DDBJ databases">
        <title>Draft whole genome sequences of clinical Proprionibacteriaceae strains.</title>
        <authorList>
            <person name="Bernier A.-M."/>
            <person name="Bernard K."/>
            <person name="Domingo M.-C."/>
        </authorList>
    </citation>
    <scope>NUCLEOTIDE SEQUENCE [LARGE SCALE GENOMIC DNA]</scope>
    <source>
        <strain evidence="14 15">NML 150081</strain>
    </source>
</reference>
<dbReference type="PROSITE" id="PS50929">
    <property type="entry name" value="ABC_TM1F"/>
    <property type="match status" value="1"/>
</dbReference>
<feature type="transmembrane region" description="Helical" evidence="11">
    <location>
        <begin position="202"/>
        <end position="221"/>
    </location>
</feature>
<feature type="domain" description="ABC transporter" evidence="12">
    <location>
        <begin position="380"/>
        <end position="614"/>
    </location>
</feature>
<sequence>MSAPAATRPDTPEQSADSGGAAYLHQLYDTALVQPPRLSDRPEKARPQTSLWRLRKYMYPFLGRFAWMLFFSATGIACGILIPLVTGAVIDGPIAGHDRAGILAMGLGALSLGIAEAVLLFGRRWITGRYTMGMEAGIRLEMHARLQKLPMAFHARWQSGQLLSRMMTDLGVVRRFLSFGLVFLLTSTVQIAAVIILLLSMYWPLGVIVLISIIPVVYVVMKNQRAYVKLSRKIQDQTGDVASSVEEGIQGLRVVKAFGRRDHMVAKFDERADALYETSMKRVQLTSKFWTFLAIIPGITMILVLGAGAVAAAQHAVTLGTLVAFINLLLLLVGPVTQLGNILSMMQDAMTAADRVCDIFDSELTIVGGPTRLGRATGRLEFDNVSFQFPDGDHDVLHDINLTLEPGETLALVGGTGSGKSTMTGLVARLYDVTGGSILLDGHDIRDLDLADLRTNVATAFEEPTLFSMSARENLTLGNPDATDEEVARAVDIAQAHFVYDLPWGLDTRIGEQGMSLSGGQRQRLALARAVLVEPTVLVLDDTLSALDIHTEALVEEALGSVLGHATSIVVAHRASTVMLADRVALLQEGTITHVGTHSDLLANVPAYRELLSAEFDPEQELAGERVGDLA</sequence>
<gene>
    <name evidence="14" type="ORF">CGZ91_08325</name>
</gene>
<dbReference type="Pfam" id="PF00664">
    <property type="entry name" value="ABC_membrane"/>
    <property type="match status" value="1"/>
</dbReference>
<dbReference type="PROSITE" id="PS50893">
    <property type="entry name" value="ABC_TRANSPORTER_2"/>
    <property type="match status" value="1"/>
</dbReference>
<dbReference type="Proteomes" id="UP000216300">
    <property type="component" value="Unassembled WGS sequence"/>
</dbReference>
<keyword evidence="6" id="KW-0547">Nucleotide-binding</keyword>
<keyword evidence="3" id="KW-1003">Cell membrane</keyword>
<evidence type="ECO:0000256" key="4">
    <source>
        <dbReference type="ARBA" id="ARBA00022519"/>
    </source>
</evidence>
<dbReference type="AlphaFoldDB" id="A0A255EL84"/>
<feature type="transmembrane region" description="Helical" evidence="11">
    <location>
        <begin position="316"/>
        <end position="336"/>
    </location>
</feature>
<dbReference type="InterPro" id="IPR039421">
    <property type="entry name" value="Type_1_exporter"/>
</dbReference>
<dbReference type="RefSeq" id="WP_094454584.1">
    <property type="nucleotide sequence ID" value="NZ_NMVJ01000007.1"/>
</dbReference>
<evidence type="ECO:0000313" key="15">
    <source>
        <dbReference type="Proteomes" id="UP000216300"/>
    </source>
</evidence>
<dbReference type="InterPro" id="IPR027417">
    <property type="entry name" value="P-loop_NTPase"/>
</dbReference>
<dbReference type="PANTHER" id="PTHR43394:SF1">
    <property type="entry name" value="ATP-BINDING CASSETTE SUB-FAMILY B MEMBER 10, MITOCHONDRIAL"/>
    <property type="match status" value="1"/>
</dbReference>
<name>A0A255EL84_9ACTN</name>
<evidence type="ECO:0000256" key="11">
    <source>
        <dbReference type="SAM" id="Phobius"/>
    </source>
</evidence>
<comment type="similarity">
    <text evidence="10">Belongs to the ABC transporter superfamily. Siderophore-Fe(3+) uptake transporter (SIUT) (TC 3.A.1.21) family.</text>
</comment>
<evidence type="ECO:0000256" key="7">
    <source>
        <dbReference type="ARBA" id="ARBA00022840"/>
    </source>
</evidence>
<dbReference type="InterPro" id="IPR017871">
    <property type="entry name" value="ABC_transporter-like_CS"/>
</dbReference>
<dbReference type="Gene3D" id="1.20.1560.10">
    <property type="entry name" value="ABC transporter type 1, transmembrane domain"/>
    <property type="match status" value="1"/>
</dbReference>
<dbReference type="GO" id="GO:0015421">
    <property type="term" value="F:ABC-type oligopeptide transporter activity"/>
    <property type="evidence" value="ECO:0007669"/>
    <property type="project" value="TreeGrafter"/>
</dbReference>
<comment type="subcellular location">
    <subcellularLocation>
        <location evidence="1">Cell inner membrane</location>
        <topology evidence="1">Multi-pass membrane protein</topology>
    </subcellularLocation>
</comment>
<dbReference type="GO" id="GO:0016887">
    <property type="term" value="F:ATP hydrolysis activity"/>
    <property type="evidence" value="ECO:0007669"/>
    <property type="project" value="InterPro"/>
</dbReference>
<keyword evidence="8 11" id="KW-1133">Transmembrane helix</keyword>
<dbReference type="InterPro" id="IPR003593">
    <property type="entry name" value="AAA+_ATPase"/>
</dbReference>
<evidence type="ECO:0000313" key="14">
    <source>
        <dbReference type="EMBL" id="OYN90365.1"/>
    </source>
</evidence>
<dbReference type="InterPro" id="IPR003439">
    <property type="entry name" value="ABC_transporter-like_ATP-bd"/>
</dbReference>
<proteinExistence type="inferred from homology"/>
<evidence type="ECO:0000256" key="2">
    <source>
        <dbReference type="ARBA" id="ARBA00022448"/>
    </source>
</evidence>
<accession>A0A255EL84</accession>
<dbReference type="SUPFAM" id="SSF90123">
    <property type="entry name" value="ABC transporter transmembrane region"/>
    <property type="match status" value="1"/>
</dbReference>
<evidence type="ECO:0000256" key="5">
    <source>
        <dbReference type="ARBA" id="ARBA00022692"/>
    </source>
</evidence>
<keyword evidence="7" id="KW-0067">ATP-binding</keyword>
<evidence type="ECO:0000256" key="9">
    <source>
        <dbReference type="ARBA" id="ARBA00023136"/>
    </source>
</evidence>
<keyword evidence="15" id="KW-1185">Reference proteome</keyword>
<evidence type="ECO:0000256" key="3">
    <source>
        <dbReference type="ARBA" id="ARBA00022475"/>
    </source>
</evidence>
<evidence type="ECO:0000256" key="8">
    <source>
        <dbReference type="ARBA" id="ARBA00022989"/>
    </source>
</evidence>
<feature type="transmembrane region" description="Helical" evidence="11">
    <location>
        <begin position="102"/>
        <end position="122"/>
    </location>
</feature>
<feature type="transmembrane region" description="Helical" evidence="11">
    <location>
        <begin position="176"/>
        <end position="196"/>
    </location>
</feature>
<dbReference type="OrthoDB" id="9806127at2"/>
<keyword evidence="5 11" id="KW-0812">Transmembrane</keyword>
<dbReference type="InterPro" id="IPR036640">
    <property type="entry name" value="ABC1_TM_sf"/>
</dbReference>
<evidence type="ECO:0000259" key="12">
    <source>
        <dbReference type="PROSITE" id="PS50893"/>
    </source>
</evidence>
<dbReference type="SMART" id="SM00382">
    <property type="entry name" value="AAA"/>
    <property type="match status" value="1"/>
</dbReference>
<organism evidence="14 15">
    <name type="scientific">Parenemella sanctibonifatiensis</name>
    <dbReference type="NCBI Taxonomy" id="2016505"/>
    <lineage>
        <taxon>Bacteria</taxon>
        <taxon>Bacillati</taxon>
        <taxon>Actinomycetota</taxon>
        <taxon>Actinomycetes</taxon>
        <taxon>Propionibacteriales</taxon>
        <taxon>Propionibacteriaceae</taxon>
        <taxon>Parenemella</taxon>
    </lineage>
</organism>
<evidence type="ECO:0000256" key="1">
    <source>
        <dbReference type="ARBA" id="ARBA00004429"/>
    </source>
</evidence>
<feature type="domain" description="ABC transmembrane type-1" evidence="13">
    <location>
        <begin position="66"/>
        <end position="348"/>
    </location>
</feature>
<evidence type="ECO:0000256" key="6">
    <source>
        <dbReference type="ARBA" id="ARBA00022741"/>
    </source>
</evidence>
<feature type="transmembrane region" description="Helical" evidence="11">
    <location>
        <begin position="289"/>
        <end position="310"/>
    </location>
</feature>
<evidence type="ECO:0000256" key="10">
    <source>
        <dbReference type="ARBA" id="ARBA00023455"/>
    </source>
</evidence>
<dbReference type="PANTHER" id="PTHR43394">
    <property type="entry name" value="ATP-DEPENDENT PERMEASE MDL1, MITOCHONDRIAL"/>
    <property type="match status" value="1"/>
</dbReference>
<comment type="caution">
    <text evidence="14">The sequence shown here is derived from an EMBL/GenBank/DDBJ whole genome shotgun (WGS) entry which is preliminary data.</text>
</comment>
<keyword evidence="2" id="KW-0813">Transport</keyword>
<dbReference type="Gene3D" id="3.40.50.300">
    <property type="entry name" value="P-loop containing nucleotide triphosphate hydrolases"/>
    <property type="match status" value="1"/>
</dbReference>
<keyword evidence="9 11" id="KW-0472">Membrane</keyword>
<dbReference type="SUPFAM" id="SSF52540">
    <property type="entry name" value="P-loop containing nucleoside triphosphate hydrolases"/>
    <property type="match status" value="1"/>
</dbReference>
<dbReference type="GO" id="GO:0005886">
    <property type="term" value="C:plasma membrane"/>
    <property type="evidence" value="ECO:0007669"/>
    <property type="project" value="UniProtKB-SubCell"/>
</dbReference>
<dbReference type="GO" id="GO:0005524">
    <property type="term" value="F:ATP binding"/>
    <property type="evidence" value="ECO:0007669"/>
    <property type="project" value="UniProtKB-KW"/>
</dbReference>
<dbReference type="PROSITE" id="PS00211">
    <property type="entry name" value="ABC_TRANSPORTER_1"/>
    <property type="match status" value="1"/>
</dbReference>
<dbReference type="Pfam" id="PF00005">
    <property type="entry name" value="ABC_tran"/>
    <property type="match status" value="1"/>
</dbReference>
<dbReference type="InterPro" id="IPR011527">
    <property type="entry name" value="ABC1_TM_dom"/>
</dbReference>
<keyword evidence="4" id="KW-0997">Cell inner membrane</keyword>
<dbReference type="FunFam" id="3.40.50.300:FF:000221">
    <property type="entry name" value="Multidrug ABC transporter ATP-binding protein"/>
    <property type="match status" value="1"/>
</dbReference>
<feature type="transmembrane region" description="Helical" evidence="11">
    <location>
        <begin position="65"/>
        <end position="90"/>
    </location>
</feature>